<dbReference type="Proteomes" id="UP000282613">
    <property type="component" value="Unassembled WGS sequence"/>
</dbReference>
<gene>
    <name evidence="1" type="ORF">TASK_LOCUS4592</name>
</gene>
<proteinExistence type="predicted"/>
<protein>
    <submittedName>
        <fullName evidence="1 3">Uncharacterized protein</fullName>
    </submittedName>
</protein>
<organism evidence="3">
    <name type="scientific">Taenia asiatica</name>
    <name type="common">Asian tapeworm</name>
    <dbReference type="NCBI Taxonomy" id="60517"/>
    <lineage>
        <taxon>Eukaryota</taxon>
        <taxon>Metazoa</taxon>
        <taxon>Spiralia</taxon>
        <taxon>Lophotrochozoa</taxon>
        <taxon>Platyhelminthes</taxon>
        <taxon>Cestoda</taxon>
        <taxon>Eucestoda</taxon>
        <taxon>Cyclophyllidea</taxon>
        <taxon>Taeniidae</taxon>
        <taxon>Taenia</taxon>
    </lineage>
</organism>
<evidence type="ECO:0000313" key="1">
    <source>
        <dbReference type="EMBL" id="VDK33683.1"/>
    </source>
</evidence>
<sequence>MGSECDRGQTDALGARLPCARTNRRHTVHTRTHARIRTHANTATLAPQYVPRVVRVCAWLSFSLSSAPIQTHTHTRTHTHLHKYSYTRLHSPGLVGVSSLEKQEHVLELTPSSTSYHSC</sequence>
<dbReference type="WBParaSite" id="TASK_0000459101-mRNA-1">
    <property type="protein sequence ID" value="TASK_0000459101-mRNA-1"/>
    <property type="gene ID" value="TASK_0000459101"/>
</dbReference>
<evidence type="ECO:0000313" key="3">
    <source>
        <dbReference type="WBParaSite" id="TASK_0000459101-mRNA-1"/>
    </source>
</evidence>
<keyword evidence="2" id="KW-1185">Reference proteome</keyword>
<name>A0A0R3W3R8_TAEAS</name>
<reference evidence="1 2" key="2">
    <citation type="submission" date="2018-11" db="EMBL/GenBank/DDBJ databases">
        <authorList>
            <consortium name="Pathogen Informatics"/>
        </authorList>
    </citation>
    <scope>NUCLEOTIDE SEQUENCE [LARGE SCALE GENOMIC DNA]</scope>
</reference>
<dbReference type="EMBL" id="UYRS01018358">
    <property type="protein sequence ID" value="VDK33683.1"/>
    <property type="molecule type" value="Genomic_DNA"/>
</dbReference>
<accession>A0A0R3W3R8</accession>
<reference evidence="3" key="1">
    <citation type="submission" date="2017-02" db="UniProtKB">
        <authorList>
            <consortium name="WormBaseParasite"/>
        </authorList>
    </citation>
    <scope>IDENTIFICATION</scope>
</reference>
<evidence type="ECO:0000313" key="2">
    <source>
        <dbReference type="Proteomes" id="UP000282613"/>
    </source>
</evidence>
<dbReference type="AlphaFoldDB" id="A0A0R3W3R8"/>